<dbReference type="RefSeq" id="WP_106587930.1">
    <property type="nucleotide sequence ID" value="NZ_PYAV01000003.1"/>
</dbReference>
<comment type="caution">
    <text evidence="1">The sequence shown here is derived from an EMBL/GenBank/DDBJ whole genome shotgun (WGS) entry which is preliminary data.</text>
</comment>
<gene>
    <name evidence="1" type="ORF">B0H94_103228</name>
</gene>
<keyword evidence="2" id="KW-1185">Reference proteome</keyword>
<dbReference type="AlphaFoldDB" id="A0A2P8HWU1"/>
<evidence type="ECO:0000313" key="2">
    <source>
        <dbReference type="Proteomes" id="UP000242310"/>
    </source>
</evidence>
<organism evidence="1 2">
    <name type="scientific">Salsuginibacillus halophilus</name>
    <dbReference type="NCBI Taxonomy" id="517424"/>
    <lineage>
        <taxon>Bacteria</taxon>
        <taxon>Bacillati</taxon>
        <taxon>Bacillota</taxon>
        <taxon>Bacilli</taxon>
        <taxon>Bacillales</taxon>
        <taxon>Bacillaceae</taxon>
        <taxon>Salsuginibacillus</taxon>
    </lineage>
</organism>
<sequence length="161" mass="18895">MSKRRSFYRASRPWFSEVSLDHLRRRGVEIKIDLIDLPLLISWLNELQGWLLERRTTADTWIKPLYEEAALEAAEQRDTLRGLLHPGVSSKTGILFFSEVTAALFIAEDAFERLIVKEGQCLDLQQRLLRYYTSFLMQVDAEKSQLILEKYMQLKEDEAKE</sequence>
<dbReference type="Proteomes" id="UP000242310">
    <property type="component" value="Unassembled WGS sequence"/>
</dbReference>
<name>A0A2P8HWU1_9BACI</name>
<dbReference type="EMBL" id="PYAV01000003">
    <property type="protein sequence ID" value="PSL50615.1"/>
    <property type="molecule type" value="Genomic_DNA"/>
</dbReference>
<protein>
    <submittedName>
        <fullName evidence="1">Uncharacterized protein</fullName>
    </submittedName>
</protein>
<proteinExistence type="predicted"/>
<accession>A0A2P8HWU1</accession>
<evidence type="ECO:0000313" key="1">
    <source>
        <dbReference type="EMBL" id="PSL50615.1"/>
    </source>
</evidence>
<reference evidence="1 2" key="1">
    <citation type="submission" date="2018-03" db="EMBL/GenBank/DDBJ databases">
        <title>Genomic Encyclopedia of Type Strains, Phase III (KMG-III): the genomes of soil and plant-associated and newly described type strains.</title>
        <authorList>
            <person name="Whitman W."/>
        </authorList>
    </citation>
    <scope>NUCLEOTIDE SEQUENCE [LARGE SCALE GENOMIC DNA]</scope>
    <source>
        <strain evidence="1 2">CGMCC 1.07653</strain>
    </source>
</reference>